<dbReference type="SMART" id="SM00185">
    <property type="entry name" value="ARM"/>
    <property type="match status" value="3"/>
</dbReference>
<keyword evidence="4" id="KW-1185">Reference proteome</keyword>
<dbReference type="GO" id="GO:0019894">
    <property type="term" value="F:kinesin binding"/>
    <property type="evidence" value="ECO:0007669"/>
    <property type="project" value="InterPro"/>
</dbReference>
<reference evidence="3" key="1">
    <citation type="submission" date="2019-05" db="EMBL/GenBank/DDBJ databases">
        <title>Annotation for the trematode Fasciolopsis buski.</title>
        <authorList>
            <person name="Choi Y.-J."/>
        </authorList>
    </citation>
    <scope>NUCLEOTIDE SEQUENCE</scope>
    <source>
        <strain evidence="3">HT</strain>
        <tissue evidence="3">Whole worm</tissue>
    </source>
</reference>
<dbReference type="Gene3D" id="1.25.10.10">
    <property type="entry name" value="Leucine-rich Repeat Variant"/>
    <property type="match status" value="2"/>
</dbReference>
<dbReference type="OrthoDB" id="10265679at2759"/>
<dbReference type="GO" id="GO:0007018">
    <property type="term" value="P:microtubule-based movement"/>
    <property type="evidence" value="ECO:0007669"/>
    <property type="project" value="TreeGrafter"/>
</dbReference>
<feature type="repeat" description="ARM" evidence="1">
    <location>
        <begin position="377"/>
        <end position="419"/>
    </location>
</feature>
<organism evidence="3 4">
    <name type="scientific">Fasciolopsis buskii</name>
    <dbReference type="NCBI Taxonomy" id="27845"/>
    <lineage>
        <taxon>Eukaryota</taxon>
        <taxon>Metazoa</taxon>
        <taxon>Spiralia</taxon>
        <taxon>Lophotrochozoa</taxon>
        <taxon>Platyhelminthes</taxon>
        <taxon>Trematoda</taxon>
        <taxon>Digenea</taxon>
        <taxon>Plagiorchiida</taxon>
        <taxon>Echinostomata</taxon>
        <taxon>Echinostomatoidea</taxon>
        <taxon>Fasciolidae</taxon>
        <taxon>Fasciolopsis</taxon>
    </lineage>
</organism>
<dbReference type="PANTHER" id="PTHR15605">
    <property type="entry name" value="KINESIN-ASSOCIATED PROTEINS"/>
    <property type="match status" value="1"/>
</dbReference>
<gene>
    <name evidence="3" type="ORF">FBUS_08194</name>
</gene>
<dbReference type="EMBL" id="LUCM01003841">
    <property type="protein sequence ID" value="KAA0195243.1"/>
    <property type="molecule type" value="Genomic_DNA"/>
</dbReference>
<dbReference type="GO" id="GO:0016939">
    <property type="term" value="C:kinesin II complex"/>
    <property type="evidence" value="ECO:0007669"/>
    <property type="project" value="TreeGrafter"/>
</dbReference>
<dbReference type="GO" id="GO:0035869">
    <property type="term" value="C:ciliary transition zone"/>
    <property type="evidence" value="ECO:0007669"/>
    <property type="project" value="TreeGrafter"/>
</dbReference>
<comment type="caution">
    <text evidence="3">The sequence shown here is derived from an EMBL/GenBank/DDBJ whole genome shotgun (WGS) entry which is preliminary data.</text>
</comment>
<evidence type="ECO:0000313" key="3">
    <source>
        <dbReference type="EMBL" id="KAA0195243.1"/>
    </source>
</evidence>
<dbReference type="Proteomes" id="UP000728185">
    <property type="component" value="Unassembled WGS sequence"/>
</dbReference>
<dbReference type="InterPro" id="IPR011989">
    <property type="entry name" value="ARM-like"/>
</dbReference>
<protein>
    <submittedName>
        <fullName evidence="3">Putative Kinesin-associated protein</fullName>
    </submittedName>
</protein>
<dbReference type="SMART" id="SM01297">
    <property type="entry name" value="KAP"/>
    <property type="match status" value="1"/>
</dbReference>
<dbReference type="Pfam" id="PF05804">
    <property type="entry name" value="KAP"/>
    <property type="match status" value="3"/>
</dbReference>
<dbReference type="AlphaFoldDB" id="A0A8E0VLF5"/>
<dbReference type="GO" id="GO:0005930">
    <property type="term" value="C:axoneme"/>
    <property type="evidence" value="ECO:0007669"/>
    <property type="project" value="TreeGrafter"/>
</dbReference>
<feature type="compositionally biased region" description="Polar residues" evidence="2">
    <location>
        <begin position="985"/>
        <end position="995"/>
    </location>
</feature>
<name>A0A8E0VLF5_9TREM</name>
<feature type="region of interest" description="Disordered" evidence="2">
    <location>
        <begin position="884"/>
        <end position="925"/>
    </location>
</feature>
<feature type="repeat" description="ARM" evidence="1">
    <location>
        <begin position="752"/>
        <end position="796"/>
    </location>
</feature>
<evidence type="ECO:0000256" key="1">
    <source>
        <dbReference type="PROSITE-ProRule" id="PRU00259"/>
    </source>
</evidence>
<evidence type="ECO:0000256" key="2">
    <source>
        <dbReference type="SAM" id="MobiDB-lite"/>
    </source>
</evidence>
<feature type="region of interest" description="Disordered" evidence="2">
    <location>
        <begin position="985"/>
        <end position="1006"/>
    </location>
</feature>
<feature type="compositionally biased region" description="Acidic residues" evidence="2">
    <location>
        <begin position="895"/>
        <end position="916"/>
    </location>
</feature>
<dbReference type="InterPro" id="IPR000225">
    <property type="entry name" value="Armadillo"/>
</dbReference>
<accession>A0A8E0VLF5</accession>
<feature type="compositionally biased region" description="Polar residues" evidence="2">
    <location>
        <begin position="555"/>
        <end position="576"/>
    </location>
</feature>
<dbReference type="InterPro" id="IPR008658">
    <property type="entry name" value="KAP3"/>
</dbReference>
<dbReference type="SUPFAM" id="SSF48371">
    <property type="entry name" value="ARM repeat"/>
    <property type="match status" value="1"/>
</dbReference>
<feature type="compositionally biased region" description="Basic and acidic residues" evidence="2">
    <location>
        <begin position="577"/>
        <end position="589"/>
    </location>
</feature>
<evidence type="ECO:0000313" key="4">
    <source>
        <dbReference type="Proteomes" id="UP000728185"/>
    </source>
</evidence>
<dbReference type="PROSITE" id="PS50176">
    <property type="entry name" value="ARM_REPEAT"/>
    <property type="match status" value="2"/>
</dbReference>
<dbReference type="PANTHER" id="PTHR15605:SF2">
    <property type="entry name" value="KINESIN-ASSOCIATED PROTEIN 3"/>
    <property type="match status" value="1"/>
</dbReference>
<dbReference type="InterPro" id="IPR016024">
    <property type="entry name" value="ARM-type_fold"/>
</dbReference>
<dbReference type="GO" id="GO:0044782">
    <property type="term" value="P:cilium organization"/>
    <property type="evidence" value="ECO:0007669"/>
    <property type="project" value="TreeGrafter"/>
</dbReference>
<proteinExistence type="predicted"/>
<feature type="region of interest" description="Disordered" evidence="2">
    <location>
        <begin position="555"/>
        <end position="595"/>
    </location>
</feature>
<sequence>MGEDARFLKRCEFFCQMHNVYRKIRGGSIDVHPTEKALIVHYETEATILGELGNPVVGDRKECQKVVKNLNEHTDIPELARKIVSSCKLISETKIPQIEHLLRYLLKRKDSVSAKVSLIVIFFFYKLERRYVHFKHFLVSTSMVSTKLADPGAFDSTEIDEVAHLTDLDDYLELLYEDIGDKLRASALVLQLARNPDNLEELFQNETLVGALARVLREDWRKSTDLATNISYIFFCFSSFSNFHSVILHFKIGALTMTIVEHELQKYDLWTEELQQKKRLMLENGQSEEARTAYETSLGKYETLVRKQEQLFRVSLYLLLNVSEDLNVELKMHNKGIVQMLCRCLERDSFELLILVVSFLKKLSVFSENKNKMLESGAIELLLRLLTRPEPELICVTLRLLFNLSFDTSARLEMVSRGLVGQLCNLIESDVYQSIVLYLLYHLSTEDKSKKAFATTGCLSALIKLCLENSDKKTELVPMALAINLACDPDCAALFAEGKGIRLLMRRALKQRDTLLMKLLRNISLHDENIKLKFVDYLPELAKIVTEGAQNLGKQIKTSPRSVQSAKLSSDSSNDLRSGRELREPKRPETCYSGQPGRLFDLDDLDIGCEFQSVRYSSLGTNDLEDVLNGKDNEGTSKKTKFRESDEDFVLESLGCLANLNLKDLDFSRVLTELQLLDWIQNKLTAAAKGDKRLDSSGYESHLPLPSDLLSTASVLPCYPMCSDDDVILETVRLVGTVCQDPSAAKMVVDADLIAVLIQLLNAKQEDDEIVCQIVHVFYQLVVHEETRDKLVHSSQAPAYLIDLMHDKNNEVRRLCDISLDIISDCDSNWGTRIQADRFRWHNSQWLDMIDSATNPTVVGTDPTTEAVIAAALAAAGHSRAQFRRGPRKLAGDANSDESEPDELDSLEHGDDDTNSDELGTGPFGMGMDIDDAAAFLMSLGSRSTRKGSAESDDRLDYLNQLNFLYPEMYGDGNFLGNEVLTPVGSESNSDSDFTPTKRLSRIPDEGEKTWSLHGIRSVLNPD</sequence>